<feature type="region of interest" description="Disordered" evidence="10">
    <location>
        <begin position="774"/>
        <end position="796"/>
    </location>
</feature>
<evidence type="ECO:0000256" key="3">
    <source>
        <dbReference type="ARBA" id="ARBA00022679"/>
    </source>
</evidence>
<dbReference type="FunFam" id="3.30.300.130:FF:000004">
    <property type="entry name" value="cytosolic iron-sulfur assembly component 2A"/>
    <property type="match status" value="1"/>
</dbReference>
<evidence type="ECO:0000256" key="5">
    <source>
        <dbReference type="ARBA" id="ARBA00022829"/>
    </source>
</evidence>
<dbReference type="Gene3D" id="6.10.250.1280">
    <property type="match status" value="1"/>
</dbReference>
<reference evidence="14" key="1">
    <citation type="submission" date="2023-11" db="EMBL/GenBank/DDBJ databases">
        <title>Genome assemblies of two species of porcelain crab, Petrolisthes cinctipes and Petrolisthes manimaculis (Anomura: Porcellanidae).</title>
        <authorList>
            <person name="Angst P."/>
        </authorList>
    </citation>
    <scope>NUCLEOTIDE SEQUENCE</scope>
    <source>
        <strain evidence="14">PB745_02</strain>
        <tissue evidence="14">Gill</tissue>
    </source>
</reference>
<dbReference type="EMBL" id="JAWZYT010002251">
    <property type="protein sequence ID" value="KAK4305655.1"/>
    <property type="molecule type" value="Genomic_DNA"/>
</dbReference>
<feature type="transmembrane region" description="Helical" evidence="9">
    <location>
        <begin position="437"/>
        <end position="458"/>
    </location>
</feature>
<evidence type="ECO:0000256" key="1">
    <source>
        <dbReference type="ARBA" id="ARBA00004141"/>
    </source>
</evidence>
<keyword evidence="8 9" id="KW-0012">Acyltransferase</keyword>
<organism evidence="14 15">
    <name type="scientific">Petrolisthes manimaculis</name>
    <dbReference type="NCBI Taxonomy" id="1843537"/>
    <lineage>
        <taxon>Eukaryota</taxon>
        <taxon>Metazoa</taxon>
        <taxon>Ecdysozoa</taxon>
        <taxon>Arthropoda</taxon>
        <taxon>Crustacea</taxon>
        <taxon>Multicrustacea</taxon>
        <taxon>Malacostraca</taxon>
        <taxon>Eumalacostraca</taxon>
        <taxon>Eucarida</taxon>
        <taxon>Decapoda</taxon>
        <taxon>Pleocyemata</taxon>
        <taxon>Anomura</taxon>
        <taxon>Galatheoidea</taxon>
        <taxon>Porcellanidae</taxon>
        <taxon>Petrolisthes</taxon>
    </lineage>
</organism>
<dbReference type="Proteomes" id="UP001292094">
    <property type="component" value="Unassembled WGS sequence"/>
</dbReference>
<keyword evidence="6 9" id="KW-1133">Transmembrane helix</keyword>
<evidence type="ECO:0000259" key="13">
    <source>
        <dbReference type="Pfam" id="PF13091"/>
    </source>
</evidence>
<comment type="similarity">
    <text evidence="2">Belongs to the MIP18 family.</text>
</comment>
<accession>A0AAE1PBP7</accession>
<dbReference type="Pfam" id="PF13091">
    <property type="entry name" value="PLDc_2"/>
    <property type="match status" value="1"/>
</dbReference>
<evidence type="ECO:0000259" key="12">
    <source>
        <dbReference type="Pfam" id="PF01883"/>
    </source>
</evidence>
<comment type="domain">
    <text evidence="9">The DHHC domain is required for palmitoyltransferase activity.</text>
</comment>
<dbReference type="InterPro" id="IPR039859">
    <property type="entry name" value="PFA4/ZDH16/20/ERF2-like"/>
</dbReference>
<evidence type="ECO:0000256" key="7">
    <source>
        <dbReference type="ARBA" id="ARBA00023136"/>
    </source>
</evidence>
<dbReference type="InterPro" id="IPR034904">
    <property type="entry name" value="FSCA_dom_sf"/>
</dbReference>
<evidence type="ECO:0000256" key="8">
    <source>
        <dbReference type="ARBA" id="ARBA00023315"/>
    </source>
</evidence>
<dbReference type="Gene3D" id="3.30.300.130">
    <property type="entry name" value="Fe-S cluster assembly (FSCA)"/>
    <property type="match status" value="1"/>
</dbReference>
<dbReference type="PROSITE" id="PS50216">
    <property type="entry name" value="DHHC"/>
    <property type="match status" value="1"/>
</dbReference>
<proteinExistence type="inferred from homology"/>
<evidence type="ECO:0000256" key="6">
    <source>
        <dbReference type="ARBA" id="ARBA00022989"/>
    </source>
</evidence>
<keyword evidence="4 9" id="KW-0812">Transmembrane</keyword>
<comment type="subcellular location">
    <subcellularLocation>
        <location evidence="1">Membrane</location>
        <topology evidence="1">Multi-pass membrane protein</topology>
    </subcellularLocation>
</comment>
<protein>
    <recommendedName>
        <fullName evidence="9">Palmitoyltransferase</fullName>
        <ecNumber evidence="9">2.3.1.225</ecNumber>
    </recommendedName>
</protein>
<feature type="transmembrane region" description="Helical" evidence="9">
    <location>
        <begin position="575"/>
        <end position="601"/>
    </location>
</feature>
<comment type="similarity">
    <text evidence="9">Belongs to the DHHC palmitoyltransferase family.</text>
</comment>
<dbReference type="EC" id="2.3.1.225" evidence="9"/>
<dbReference type="GO" id="GO:0016020">
    <property type="term" value="C:membrane"/>
    <property type="evidence" value="ECO:0007669"/>
    <property type="project" value="UniProtKB-SubCell"/>
</dbReference>
<dbReference type="GO" id="GO:0007059">
    <property type="term" value="P:chromosome segregation"/>
    <property type="evidence" value="ECO:0007669"/>
    <property type="project" value="UniProtKB-KW"/>
</dbReference>
<dbReference type="GO" id="GO:0019706">
    <property type="term" value="F:protein-cysteine S-palmitoyltransferase activity"/>
    <property type="evidence" value="ECO:0007669"/>
    <property type="project" value="UniProtKB-EC"/>
</dbReference>
<dbReference type="SUPFAM" id="SSF117916">
    <property type="entry name" value="Fe-S cluster assembly (FSCA) domain-like"/>
    <property type="match status" value="1"/>
</dbReference>
<evidence type="ECO:0000256" key="9">
    <source>
        <dbReference type="RuleBase" id="RU079119"/>
    </source>
</evidence>
<evidence type="ECO:0000313" key="14">
    <source>
        <dbReference type="EMBL" id="KAK4305655.1"/>
    </source>
</evidence>
<gene>
    <name evidence="14" type="ORF">Pmani_022465</name>
</gene>
<evidence type="ECO:0000256" key="4">
    <source>
        <dbReference type="ARBA" id="ARBA00022692"/>
    </source>
</evidence>
<name>A0AAE1PBP7_9EUCA</name>
<dbReference type="SUPFAM" id="SSF56024">
    <property type="entry name" value="Phospholipase D/nuclease"/>
    <property type="match status" value="1"/>
</dbReference>
<feature type="compositionally biased region" description="Basic and acidic residues" evidence="10">
    <location>
        <begin position="784"/>
        <end position="796"/>
    </location>
</feature>
<evidence type="ECO:0000313" key="15">
    <source>
        <dbReference type="Proteomes" id="UP001292094"/>
    </source>
</evidence>
<keyword evidence="7 9" id="KW-0472">Membrane</keyword>
<dbReference type="Pfam" id="PF01883">
    <property type="entry name" value="FeS_assembly_P"/>
    <property type="match status" value="1"/>
</dbReference>
<dbReference type="Pfam" id="PF01529">
    <property type="entry name" value="DHHC"/>
    <property type="match status" value="1"/>
</dbReference>
<evidence type="ECO:0000256" key="10">
    <source>
        <dbReference type="SAM" id="MobiDB-lite"/>
    </source>
</evidence>
<comment type="caution">
    <text evidence="14">The sequence shown here is derived from an EMBL/GenBank/DDBJ whole genome shotgun (WGS) entry which is preliminary data.</text>
</comment>
<feature type="domain" description="Phospholipase D-like" evidence="13">
    <location>
        <begin position="233"/>
        <end position="315"/>
    </location>
</feature>
<evidence type="ECO:0000259" key="11">
    <source>
        <dbReference type="Pfam" id="PF01529"/>
    </source>
</evidence>
<sequence>MSTSDDSELLDIAGTVYDTLRTIRDPEKQASLEDLNVIQEDGIKVTRFNEKFLIGVEFTPTVPHCSLATLIGLCIRVKLTRSLPYPYKADITLAPGSHNTEEDVNKQINDKERVAAALENPNLLRAVEECLEEHQGIIGDISSDINFGSVNNSPYPHYLTSDLKSGQTKNVRRIHNHTTNTNPSSPQTRFSQSDNRLPMYPHVQTDLQNSNLPHTHPHHNSVGIKNSTSLVHLVKVLDSARESIVVCLYCLSCKDLIDALVRAKKRGVHVRVLLDRNMCTEVCQSTMDILRENNIPARSNHRSLMMHHKFAIVDAPTDNDYQPQKAGTMDHRGNTISHQPANVWNLGFGNVFKFLTELCHIKSRETEKRNSGIMITVEFLPIYNGKHLEGQENSNMCIGPFKRMCHWGPLIALGIIKAVTLATISCLSQWWPPQGSWGGRLVSTSFMSCALLTLYCFLHAMCTGPGNLPPHWLPEKEEDKQYLQYCGTCEGYKAPRTHHCRKCGCCVMKMDHHCPWINNCVGHRNHASFTFFLLFAVLGCAQATGILSLSIYHAIHRTWYLYYGRGTEPMVYLSVWGLVVCMFVLGLAIGVVLAVGMLLFFQLRGILRNRTGIEDWILEKAIHRRNPEDTPFIYPYNLGRWNNFKQVMNMWCEPSGDGMVWSVREKCHQYTLTIEQLTQKAEKRERMREYQVVESYSGWWFPCTKGLGVCCHPPCTDEQRIKLTLGDVVAVTRWKRYWLYGERTHPAPSQCTSASRHRGWFPRRCAVQVVSGPENTTDTAAYDTKPRREQENKKKR</sequence>
<feature type="transmembrane region" description="Helical" evidence="9">
    <location>
        <begin position="410"/>
        <end position="431"/>
    </location>
</feature>
<keyword evidence="5" id="KW-0159">Chromosome partition</keyword>
<dbReference type="AlphaFoldDB" id="A0AAE1PBP7"/>
<dbReference type="PANTHER" id="PTHR12246">
    <property type="entry name" value="PALMITOYLTRANSFERASE ZDHHC16"/>
    <property type="match status" value="1"/>
</dbReference>
<dbReference type="InterPro" id="IPR001594">
    <property type="entry name" value="Palmitoyltrfase_DHHC"/>
</dbReference>
<feature type="domain" description="Palmitoyltransferase DHHC" evidence="11">
    <location>
        <begin position="482"/>
        <end position="616"/>
    </location>
</feature>
<feature type="transmembrane region" description="Helical" evidence="9">
    <location>
        <begin position="531"/>
        <end position="555"/>
    </location>
</feature>
<evidence type="ECO:0000256" key="2">
    <source>
        <dbReference type="ARBA" id="ARBA00010381"/>
    </source>
</evidence>
<feature type="domain" description="MIP18 family-like" evidence="12">
    <location>
        <begin position="15"/>
        <end position="84"/>
    </location>
</feature>
<dbReference type="InterPro" id="IPR025202">
    <property type="entry name" value="PLD-like_dom"/>
</dbReference>
<comment type="catalytic activity">
    <reaction evidence="9">
        <text>L-cysteinyl-[protein] + hexadecanoyl-CoA = S-hexadecanoyl-L-cysteinyl-[protein] + CoA</text>
        <dbReference type="Rhea" id="RHEA:36683"/>
        <dbReference type="Rhea" id="RHEA-COMP:10131"/>
        <dbReference type="Rhea" id="RHEA-COMP:11032"/>
        <dbReference type="ChEBI" id="CHEBI:29950"/>
        <dbReference type="ChEBI" id="CHEBI:57287"/>
        <dbReference type="ChEBI" id="CHEBI:57379"/>
        <dbReference type="ChEBI" id="CHEBI:74151"/>
        <dbReference type="EC" id="2.3.1.225"/>
    </reaction>
</comment>
<keyword evidence="3 9" id="KW-0808">Transferase</keyword>
<dbReference type="Gene3D" id="3.30.870.10">
    <property type="entry name" value="Endonuclease Chain A"/>
    <property type="match status" value="1"/>
</dbReference>
<dbReference type="InterPro" id="IPR002744">
    <property type="entry name" value="MIP18-like"/>
</dbReference>
<keyword evidence="15" id="KW-1185">Reference proteome</keyword>